<dbReference type="GO" id="GO:0032259">
    <property type="term" value="P:methylation"/>
    <property type="evidence" value="ECO:0007669"/>
    <property type="project" value="UniProtKB-KW"/>
</dbReference>
<feature type="domain" description="DNA methylase N-4/N-6" evidence="3">
    <location>
        <begin position="3"/>
        <end position="78"/>
    </location>
</feature>
<evidence type="ECO:0000256" key="1">
    <source>
        <dbReference type="ARBA" id="ARBA00022603"/>
    </source>
</evidence>
<evidence type="ECO:0000259" key="3">
    <source>
        <dbReference type="Pfam" id="PF01555"/>
    </source>
</evidence>
<protein>
    <recommendedName>
        <fullName evidence="3">DNA methylase N-4/N-6 domain-containing protein</fullName>
    </recommendedName>
</protein>
<dbReference type="Pfam" id="PF01555">
    <property type="entry name" value="N6_N4_Mtase"/>
    <property type="match status" value="1"/>
</dbReference>
<dbReference type="SUPFAM" id="SSF53335">
    <property type="entry name" value="S-adenosyl-L-methionine-dependent methyltransferases"/>
    <property type="match status" value="1"/>
</dbReference>
<dbReference type="PRINTS" id="PR00508">
    <property type="entry name" value="S21N4MTFRASE"/>
</dbReference>
<sequence length="92" mass="10673">MKYTRSIWTFTPESRKKIGHPAPFPEELVYRLIKFYSYQDNIVLDMFAGSGTVGVVAKKLGRKFILIDNCKEYCKIAEDRLGNTIPLERRKA</sequence>
<accession>A0A235BXN6</accession>
<reference evidence="4 5" key="1">
    <citation type="submission" date="2017-07" db="EMBL/GenBank/DDBJ databases">
        <title>Recovery of genomes from metagenomes via a dereplication, aggregation, and scoring strategy.</title>
        <authorList>
            <person name="Sieber C.M."/>
            <person name="Probst A.J."/>
            <person name="Sharrar A."/>
            <person name="Thomas B.C."/>
            <person name="Hess M."/>
            <person name="Tringe S.G."/>
            <person name="Banfield J.F."/>
        </authorList>
    </citation>
    <scope>NUCLEOTIDE SEQUENCE [LARGE SCALE GENOMIC DNA]</scope>
    <source>
        <strain evidence="4">JGI_Cruoil_03_44_89</strain>
    </source>
</reference>
<keyword evidence="2" id="KW-0808">Transferase</keyword>
<dbReference type="Gene3D" id="3.40.50.150">
    <property type="entry name" value="Vaccinia Virus protein VP39"/>
    <property type="match status" value="1"/>
</dbReference>
<organism evidence="4 5">
    <name type="scientific">candidate division WOR-3 bacterium JGI_Cruoil_03_44_89</name>
    <dbReference type="NCBI Taxonomy" id="1973748"/>
    <lineage>
        <taxon>Bacteria</taxon>
        <taxon>Bacteria division WOR-3</taxon>
    </lineage>
</organism>
<evidence type="ECO:0000256" key="2">
    <source>
        <dbReference type="ARBA" id="ARBA00022679"/>
    </source>
</evidence>
<dbReference type="Proteomes" id="UP000215215">
    <property type="component" value="Unassembled WGS sequence"/>
</dbReference>
<name>A0A235BXN6_UNCW3</name>
<gene>
    <name evidence="4" type="ORF">CH333_02365</name>
</gene>
<proteinExistence type="predicted"/>
<evidence type="ECO:0000313" key="5">
    <source>
        <dbReference type="Proteomes" id="UP000215215"/>
    </source>
</evidence>
<keyword evidence="1" id="KW-0489">Methyltransferase</keyword>
<dbReference type="InterPro" id="IPR029063">
    <property type="entry name" value="SAM-dependent_MTases_sf"/>
</dbReference>
<dbReference type="GO" id="GO:0008170">
    <property type="term" value="F:N-methyltransferase activity"/>
    <property type="evidence" value="ECO:0007669"/>
    <property type="project" value="InterPro"/>
</dbReference>
<dbReference type="GO" id="GO:0003677">
    <property type="term" value="F:DNA binding"/>
    <property type="evidence" value="ECO:0007669"/>
    <property type="project" value="InterPro"/>
</dbReference>
<dbReference type="EMBL" id="NOZQ01000045">
    <property type="protein sequence ID" value="OYD16909.1"/>
    <property type="molecule type" value="Genomic_DNA"/>
</dbReference>
<dbReference type="AlphaFoldDB" id="A0A235BXN6"/>
<dbReference type="InterPro" id="IPR001091">
    <property type="entry name" value="RM_Methyltransferase"/>
</dbReference>
<dbReference type="InterPro" id="IPR002941">
    <property type="entry name" value="DNA_methylase_N4/N6"/>
</dbReference>
<evidence type="ECO:0000313" key="4">
    <source>
        <dbReference type="EMBL" id="OYD16909.1"/>
    </source>
</evidence>
<comment type="caution">
    <text evidence="4">The sequence shown here is derived from an EMBL/GenBank/DDBJ whole genome shotgun (WGS) entry which is preliminary data.</text>
</comment>